<proteinExistence type="inferred from homology"/>
<evidence type="ECO:0000313" key="11">
    <source>
        <dbReference type="Proteomes" id="UP000823614"/>
    </source>
</evidence>
<keyword evidence="4" id="KW-0479">Metal-binding</keyword>
<protein>
    <submittedName>
        <fullName evidence="10">Cysteine desulfurase</fullName>
    </submittedName>
</protein>
<evidence type="ECO:0000313" key="10">
    <source>
        <dbReference type="EMBL" id="MBO8441042.1"/>
    </source>
</evidence>
<dbReference type="InterPro" id="IPR016454">
    <property type="entry name" value="Cysteine_dSase"/>
</dbReference>
<evidence type="ECO:0000256" key="8">
    <source>
        <dbReference type="ARBA" id="ARBA00050776"/>
    </source>
</evidence>
<dbReference type="InterPro" id="IPR015424">
    <property type="entry name" value="PyrdxlP-dep_Trfase"/>
</dbReference>
<evidence type="ECO:0000256" key="2">
    <source>
        <dbReference type="ARBA" id="ARBA00006490"/>
    </source>
</evidence>
<keyword evidence="6" id="KW-0408">Iron</keyword>
<dbReference type="EMBL" id="JADIMP010000021">
    <property type="protein sequence ID" value="MBO8441042.1"/>
    <property type="molecule type" value="Genomic_DNA"/>
</dbReference>
<reference evidence="10" key="1">
    <citation type="submission" date="2020-10" db="EMBL/GenBank/DDBJ databases">
        <authorList>
            <person name="Gilroy R."/>
        </authorList>
    </citation>
    <scope>NUCLEOTIDE SEQUENCE</scope>
    <source>
        <strain evidence="10">C6-149</strain>
    </source>
</reference>
<dbReference type="AlphaFoldDB" id="A0A9D9E426"/>
<reference evidence="10" key="2">
    <citation type="journal article" date="2021" name="PeerJ">
        <title>Extensive microbial diversity within the chicken gut microbiome revealed by metagenomics and culture.</title>
        <authorList>
            <person name="Gilroy R."/>
            <person name="Ravi A."/>
            <person name="Getino M."/>
            <person name="Pursley I."/>
            <person name="Horton D.L."/>
            <person name="Alikhan N.F."/>
            <person name="Baker D."/>
            <person name="Gharbi K."/>
            <person name="Hall N."/>
            <person name="Watson M."/>
            <person name="Adriaenssens E.M."/>
            <person name="Foster-Nyarko E."/>
            <person name="Jarju S."/>
            <person name="Secka A."/>
            <person name="Antonio M."/>
            <person name="Oren A."/>
            <person name="Chaudhuri R.R."/>
            <person name="La Ragione R."/>
            <person name="Hildebrand F."/>
            <person name="Pallen M.J."/>
        </authorList>
    </citation>
    <scope>NUCLEOTIDE SEQUENCE</scope>
    <source>
        <strain evidence="10">C6-149</strain>
    </source>
</reference>
<dbReference type="InterPro" id="IPR015421">
    <property type="entry name" value="PyrdxlP-dep_Trfase_major"/>
</dbReference>
<feature type="domain" description="Aminotransferase class V" evidence="9">
    <location>
        <begin position="4"/>
        <end position="367"/>
    </location>
</feature>
<comment type="cofactor">
    <cofactor evidence="1">
        <name>pyridoxal 5'-phosphate</name>
        <dbReference type="ChEBI" id="CHEBI:597326"/>
    </cofactor>
</comment>
<comment type="caution">
    <text evidence="10">The sequence shown here is derived from an EMBL/GenBank/DDBJ whole genome shotgun (WGS) entry which is preliminary data.</text>
</comment>
<keyword evidence="7" id="KW-0411">Iron-sulfur</keyword>
<dbReference type="GO" id="GO:0051536">
    <property type="term" value="F:iron-sulfur cluster binding"/>
    <property type="evidence" value="ECO:0007669"/>
    <property type="project" value="UniProtKB-KW"/>
</dbReference>
<dbReference type="InterPro" id="IPR015422">
    <property type="entry name" value="PyrdxlP-dep_Trfase_small"/>
</dbReference>
<dbReference type="FunFam" id="3.40.640.10:FF:000084">
    <property type="entry name" value="IscS-like cysteine desulfurase"/>
    <property type="match status" value="1"/>
</dbReference>
<dbReference type="Gene3D" id="3.40.640.10">
    <property type="entry name" value="Type I PLP-dependent aspartate aminotransferase-like (Major domain)"/>
    <property type="match status" value="1"/>
</dbReference>
<sequence length="380" mass="42077">MMTIYLDNAATTPMNKDVIDAMNKQMLDNYGNASSLHEVGRKAYAQLDKSRQIIADSIGAKENEIIFTSGGTESNNTAIIQTALENKNKGNKIITTSIEHESVLEPMKWLEKNGFNVVYLPVNEYGQIDLNDFKNELDSKTILVSIMYGNNEVGTKLPIKEIGQLLSNHQALFHVDAVQAYGTEKIDVNENNIDLLSVSAHKIGGPKQLGFLFCRKGIKFVSLLKGGEQENKRRAGTENVPAIVGFSVAVKDLTDDVKKQYRLKFVEYKQKIINFLRSNNVSFEVNGTLDNSLAHILNLWIKGISSDVLLTNLDLAGVEISAGSACTAGNLQPSHVLMSMYGNVDRIQQSVRISFGKQTTNNEIDNFLDVFLEVINKLKG</sequence>
<comment type="catalytic activity">
    <reaction evidence="8">
        <text>(sulfur carrier)-H + L-cysteine = (sulfur carrier)-SH + L-alanine</text>
        <dbReference type="Rhea" id="RHEA:43892"/>
        <dbReference type="Rhea" id="RHEA-COMP:14737"/>
        <dbReference type="Rhea" id="RHEA-COMP:14739"/>
        <dbReference type="ChEBI" id="CHEBI:29917"/>
        <dbReference type="ChEBI" id="CHEBI:35235"/>
        <dbReference type="ChEBI" id="CHEBI:57972"/>
        <dbReference type="ChEBI" id="CHEBI:64428"/>
        <dbReference type="EC" id="2.8.1.7"/>
    </reaction>
</comment>
<accession>A0A9D9E426</accession>
<dbReference type="Pfam" id="PF00266">
    <property type="entry name" value="Aminotran_5"/>
    <property type="match status" value="1"/>
</dbReference>
<evidence type="ECO:0000259" key="9">
    <source>
        <dbReference type="Pfam" id="PF00266"/>
    </source>
</evidence>
<dbReference type="InterPro" id="IPR000192">
    <property type="entry name" value="Aminotrans_V_dom"/>
</dbReference>
<dbReference type="PANTHER" id="PTHR11601:SF34">
    <property type="entry name" value="CYSTEINE DESULFURASE"/>
    <property type="match status" value="1"/>
</dbReference>
<keyword evidence="3" id="KW-0808">Transferase</keyword>
<evidence type="ECO:0000256" key="3">
    <source>
        <dbReference type="ARBA" id="ARBA00022679"/>
    </source>
</evidence>
<dbReference type="SUPFAM" id="SSF53383">
    <property type="entry name" value="PLP-dependent transferases"/>
    <property type="match status" value="1"/>
</dbReference>
<keyword evidence="5" id="KW-0663">Pyridoxal phosphate</keyword>
<evidence type="ECO:0000256" key="7">
    <source>
        <dbReference type="ARBA" id="ARBA00023014"/>
    </source>
</evidence>
<dbReference type="GO" id="GO:0046872">
    <property type="term" value="F:metal ion binding"/>
    <property type="evidence" value="ECO:0007669"/>
    <property type="project" value="UniProtKB-KW"/>
</dbReference>
<dbReference type="PIRSF" id="PIRSF005572">
    <property type="entry name" value="NifS"/>
    <property type="match status" value="1"/>
</dbReference>
<dbReference type="Gene3D" id="1.10.260.50">
    <property type="match status" value="1"/>
</dbReference>
<name>A0A9D9E426_9LACO</name>
<comment type="similarity">
    <text evidence="2">Belongs to the class-V pyridoxal-phosphate-dependent aminotransferase family. NifS/IscS subfamily.</text>
</comment>
<dbReference type="Proteomes" id="UP000823614">
    <property type="component" value="Unassembled WGS sequence"/>
</dbReference>
<dbReference type="Gene3D" id="3.90.1150.10">
    <property type="entry name" value="Aspartate Aminotransferase, domain 1"/>
    <property type="match status" value="1"/>
</dbReference>
<gene>
    <name evidence="10" type="ORF">IAA89_01130</name>
</gene>
<evidence type="ECO:0000256" key="5">
    <source>
        <dbReference type="ARBA" id="ARBA00022898"/>
    </source>
</evidence>
<dbReference type="PANTHER" id="PTHR11601">
    <property type="entry name" value="CYSTEINE DESULFURYLASE FAMILY MEMBER"/>
    <property type="match status" value="1"/>
</dbReference>
<evidence type="ECO:0000256" key="4">
    <source>
        <dbReference type="ARBA" id="ARBA00022723"/>
    </source>
</evidence>
<evidence type="ECO:0000256" key="1">
    <source>
        <dbReference type="ARBA" id="ARBA00001933"/>
    </source>
</evidence>
<evidence type="ECO:0000256" key="6">
    <source>
        <dbReference type="ARBA" id="ARBA00023004"/>
    </source>
</evidence>
<dbReference type="GO" id="GO:0031071">
    <property type="term" value="F:cysteine desulfurase activity"/>
    <property type="evidence" value="ECO:0007669"/>
    <property type="project" value="UniProtKB-EC"/>
</dbReference>
<dbReference type="NCBIfam" id="NF002806">
    <property type="entry name" value="PRK02948.1"/>
    <property type="match status" value="1"/>
</dbReference>
<organism evidence="10 11">
    <name type="scientific">Candidatus Gallilactobacillus intestinavium</name>
    <dbReference type="NCBI Taxonomy" id="2840838"/>
    <lineage>
        <taxon>Bacteria</taxon>
        <taxon>Bacillati</taxon>
        <taxon>Bacillota</taxon>
        <taxon>Bacilli</taxon>
        <taxon>Lactobacillales</taxon>
        <taxon>Lactobacillaceae</taxon>
        <taxon>Lactobacillaceae incertae sedis</taxon>
        <taxon>Candidatus Gallilactobacillus</taxon>
    </lineage>
</organism>